<comment type="caution">
    <text evidence="2">The sequence shown here is derived from an EMBL/GenBank/DDBJ whole genome shotgun (WGS) entry which is preliminary data.</text>
</comment>
<dbReference type="Pfam" id="PF02594">
    <property type="entry name" value="DUF167"/>
    <property type="match status" value="1"/>
</dbReference>
<dbReference type="InterPro" id="IPR036591">
    <property type="entry name" value="YggU-like_sf"/>
</dbReference>
<name>A0A1F6VPL1_9BACT</name>
<evidence type="ECO:0000313" key="3">
    <source>
        <dbReference type="Proteomes" id="UP000177112"/>
    </source>
</evidence>
<proteinExistence type="inferred from homology"/>
<gene>
    <name evidence="2" type="ORF">A3B84_02075</name>
</gene>
<dbReference type="AlphaFoldDB" id="A0A1F6VPL1"/>
<organism evidence="2 3">
    <name type="scientific">Candidatus Nomurabacteria bacterium RIFCSPHIGHO2_02_FULL_35_13</name>
    <dbReference type="NCBI Taxonomy" id="1801748"/>
    <lineage>
        <taxon>Bacteria</taxon>
        <taxon>Candidatus Nomuraibacteriota</taxon>
    </lineage>
</organism>
<dbReference type="STRING" id="1801748.A3B84_02075"/>
<sequence length="73" mass="8564">MYIRVKVSPSAKKEIFKQINEDHFEVSVKEKAERNLANNRVIELFSIHFHLPKGKIRIVNGHRSPTKLLIIEK</sequence>
<dbReference type="Gene3D" id="3.30.1200.10">
    <property type="entry name" value="YggU-like"/>
    <property type="match status" value="1"/>
</dbReference>
<dbReference type="NCBIfam" id="TIGR00251">
    <property type="entry name" value="DUF167 family protein"/>
    <property type="match status" value="1"/>
</dbReference>
<evidence type="ECO:0000256" key="1">
    <source>
        <dbReference type="ARBA" id="ARBA00010364"/>
    </source>
</evidence>
<evidence type="ECO:0000313" key="2">
    <source>
        <dbReference type="EMBL" id="OGI71578.1"/>
    </source>
</evidence>
<dbReference type="InterPro" id="IPR003746">
    <property type="entry name" value="DUF167"/>
</dbReference>
<comment type="similarity">
    <text evidence="1">Belongs to the UPF0235 family.</text>
</comment>
<dbReference type="SUPFAM" id="SSF69786">
    <property type="entry name" value="YggU-like"/>
    <property type="match status" value="1"/>
</dbReference>
<protein>
    <submittedName>
        <fullName evidence="2">Uncharacterized protein</fullName>
    </submittedName>
</protein>
<dbReference type="Proteomes" id="UP000177112">
    <property type="component" value="Unassembled WGS sequence"/>
</dbReference>
<reference evidence="2 3" key="1">
    <citation type="journal article" date="2016" name="Nat. Commun.">
        <title>Thousands of microbial genomes shed light on interconnected biogeochemical processes in an aquifer system.</title>
        <authorList>
            <person name="Anantharaman K."/>
            <person name="Brown C.T."/>
            <person name="Hug L.A."/>
            <person name="Sharon I."/>
            <person name="Castelle C.J."/>
            <person name="Probst A.J."/>
            <person name="Thomas B.C."/>
            <person name="Singh A."/>
            <person name="Wilkins M.J."/>
            <person name="Karaoz U."/>
            <person name="Brodie E.L."/>
            <person name="Williams K.H."/>
            <person name="Hubbard S.S."/>
            <person name="Banfield J.F."/>
        </authorList>
    </citation>
    <scope>NUCLEOTIDE SEQUENCE [LARGE SCALE GENOMIC DNA]</scope>
</reference>
<dbReference type="SMART" id="SM01152">
    <property type="entry name" value="DUF167"/>
    <property type="match status" value="1"/>
</dbReference>
<dbReference type="EMBL" id="MFTY01000006">
    <property type="protein sequence ID" value="OGI71578.1"/>
    <property type="molecule type" value="Genomic_DNA"/>
</dbReference>
<accession>A0A1F6VPL1</accession>